<feature type="compositionally biased region" description="Low complexity" evidence="1">
    <location>
        <begin position="74"/>
        <end position="83"/>
    </location>
</feature>
<gene>
    <name evidence="2" type="ORF">KIN20_008214</name>
</gene>
<feature type="region of interest" description="Disordered" evidence="1">
    <location>
        <begin position="73"/>
        <end position="94"/>
    </location>
</feature>
<feature type="region of interest" description="Disordered" evidence="1">
    <location>
        <begin position="1"/>
        <end position="45"/>
    </location>
</feature>
<feature type="compositionally biased region" description="Polar residues" evidence="1">
    <location>
        <begin position="12"/>
        <end position="22"/>
    </location>
</feature>
<dbReference type="EMBL" id="JAHQIW010001293">
    <property type="protein sequence ID" value="KAJ1352027.1"/>
    <property type="molecule type" value="Genomic_DNA"/>
</dbReference>
<name>A0AAD5MNK3_PARTN</name>
<sequence>MNKRPALDLNPSEYSEGSSKPSNAVAFAEQDSSPQAGPVSATSDCREFKASPDSYAGQIEQVSSDWWRSKLRNSGSLWPSWRSSSEEPDSTTLGWKNKLSSMWNSVKYSGTWMHLSDDDYSSQDFK</sequence>
<dbReference type="Proteomes" id="UP001196413">
    <property type="component" value="Unassembled WGS sequence"/>
</dbReference>
<reference evidence="2" key="1">
    <citation type="submission" date="2021-06" db="EMBL/GenBank/DDBJ databases">
        <title>Parelaphostrongylus tenuis whole genome reference sequence.</title>
        <authorList>
            <person name="Garwood T.J."/>
            <person name="Larsen P.A."/>
            <person name="Fountain-Jones N.M."/>
            <person name="Garbe J.R."/>
            <person name="Macchietto M.G."/>
            <person name="Kania S.A."/>
            <person name="Gerhold R.W."/>
            <person name="Richards J.E."/>
            <person name="Wolf T.M."/>
        </authorList>
    </citation>
    <scope>NUCLEOTIDE SEQUENCE</scope>
    <source>
        <strain evidence="2">MNPRO001-30</strain>
        <tissue evidence="2">Meninges</tissue>
    </source>
</reference>
<dbReference type="AlphaFoldDB" id="A0AAD5MNK3"/>
<proteinExistence type="predicted"/>
<accession>A0AAD5MNK3</accession>
<protein>
    <submittedName>
        <fullName evidence="2">Uncharacterized protein</fullName>
    </submittedName>
</protein>
<evidence type="ECO:0000313" key="3">
    <source>
        <dbReference type="Proteomes" id="UP001196413"/>
    </source>
</evidence>
<comment type="caution">
    <text evidence="2">The sequence shown here is derived from an EMBL/GenBank/DDBJ whole genome shotgun (WGS) entry which is preliminary data.</text>
</comment>
<evidence type="ECO:0000256" key="1">
    <source>
        <dbReference type="SAM" id="MobiDB-lite"/>
    </source>
</evidence>
<organism evidence="2 3">
    <name type="scientific">Parelaphostrongylus tenuis</name>
    <name type="common">Meningeal worm</name>
    <dbReference type="NCBI Taxonomy" id="148309"/>
    <lineage>
        <taxon>Eukaryota</taxon>
        <taxon>Metazoa</taxon>
        <taxon>Ecdysozoa</taxon>
        <taxon>Nematoda</taxon>
        <taxon>Chromadorea</taxon>
        <taxon>Rhabditida</taxon>
        <taxon>Rhabditina</taxon>
        <taxon>Rhabditomorpha</taxon>
        <taxon>Strongyloidea</taxon>
        <taxon>Metastrongylidae</taxon>
        <taxon>Parelaphostrongylus</taxon>
    </lineage>
</organism>
<feature type="compositionally biased region" description="Polar residues" evidence="1">
    <location>
        <begin position="30"/>
        <end position="43"/>
    </location>
</feature>
<keyword evidence="3" id="KW-1185">Reference proteome</keyword>
<evidence type="ECO:0000313" key="2">
    <source>
        <dbReference type="EMBL" id="KAJ1352027.1"/>
    </source>
</evidence>